<keyword evidence="2" id="KW-1185">Reference proteome</keyword>
<dbReference type="EMBL" id="CP068393">
    <property type="protein sequence ID" value="QUC67381.1"/>
    <property type="molecule type" value="Genomic_DNA"/>
</dbReference>
<organism evidence="1 2">
    <name type="scientific">Aristaeella hokkaidonensis</name>
    <dbReference type="NCBI Taxonomy" id="3046382"/>
    <lineage>
        <taxon>Bacteria</taxon>
        <taxon>Bacillati</taxon>
        <taxon>Bacillota</taxon>
        <taxon>Clostridia</taxon>
        <taxon>Eubacteriales</taxon>
        <taxon>Aristaeellaceae</taxon>
        <taxon>Aristaeella</taxon>
    </lineage>
</organism>
<reference evidence="1" key="1">
    <citation type="submission" date="2021-01" db="EMBL/GenBank/DDBJ databases">
        <title>Complete genome sequence of Clostridiales bacterium R-7.</title>
        <authorList>
            <person name="Mahoney-Kurpe S.C."/>
            <person name="Palevich N."/>
            <person name="Koike S."/>
            <person name="Moon C.D."/>
            <person name="Attwood G.T."/>
        </authorList>
    </citation>
    <scope>NUCLEOTIDE SEQUENCE</scope>
    <source>
        <strain evidence="1">R-7</strain>
    </source>
</reference>
<name>A0AC61N6E2_9FIRM</name>
<proteinExistence type="predicted"/>
<protein>
    <submittedName>
        <fullName evidence="1">NAD(P)/FAD-dependent oxidoreductase</fullName>
    </submittedName>
</protein>
<gene>
    <name evidence="1" type="ORF">JYE49_01330</name>
</gene>
<evidence type="ECO:0000313" key="1">
    <source>
        <dbReference type="EMBL" id="QUC67381.1"/>
    </source>
</evidence>
<dbReference type="Proteomes" id="UP000682782">
    <property type="component" value="Chromosome"/>
</dbReference>
<accession>A0AC61N6E2</accession>
<evidence type="ECO:0000313" key="2">
    <source>
        <dbReference type="Proteomes" id="UP000682782"/>
    </source>
</evidence>
<sequence>MAEILVIGGGAAGMMAAVFAAKAGANVTLLEKNEKLGKKVYITGKGRCNLTNDCDLDEFLSQVSRNPRFLYSALSFFSSRDMISLMEENGCPVTVQRGKRVFPASEKASDVTKALADLLRKLNVRIRLNADVRSLRTENGRISGAVLADETFLPADAVILACGGLSYPSTGSTGDGFRFAEALGHTVVPASPVLVGLETEETWPKELQGLSLRNVTLNLTSGKKTLYSELGEMLFTHFGISGPLALEASCHLPDPAKGARLSIDLKPGLTREQLDARLRRDFSEAGKKQLKSALPGLLPASLAEIFPKLCGISPALPCNQITAAQRETLLTTLKALPLTVKAPRPIAEAIVTRGGVSVKEIEPGTMRSKLIPNLYFAGEMIDVDAHTGGFNLQIAWSTGALAGASAGQAISLGSEGSGACGRTSEGSQWLKFRQR</sequence>